<comment type="caution">
    <text evidence="2">The sequence shown here is derived from an EMBL/GenBank/DDBJ whole genome shotgun (WGS) entry which is preliminary data.</text>
</comment>
<proteinExistence type="predicted"/>
<dbReference type="AlphaFoldDB" id="A0A815UJQ3"/>
<organism evidence="2 3">
    <name type="scientific">Adineta steineri</name>
    <dbReference type="NCBI Taxonomy" id="433720"/>
    <lineage>
        <taxon>Eukaryota</taxon>
        <taxon>Metazoa</taxon>
        <taxon>Spiralia</taxon>
        <taxon>Gnathifera</taxon>
        <taxon>Rotifera</taxon>
        <taxon>Eurotatoria</taxon>
        <taxon>Bdelloidea</taxon>
        <taxon>Adinetida</taxon>
        <taxon>Adinetidae</taxon>
        <taxon>Adineta</taxon>
    </lineage>
</organism>
<reference evidence="2" key="1">
    <citation type="submission" date="2021-02" db="EMBL/GenBank/DDBJ databases">
        <authorList>
            <person name="Nowell W R."/>
        </authorList>
    </citation>
    <scope>NUCLEOTIDE SEQUENCE</scope>
</reference>
<dbReference type="Proteomes" id="UP000663860">
    <property type="component" value="Unassembled WGS sequence"/>
</dbReference>
<name>A0A815UJQ3_9BILA</name>
<dbReference type="EMBL" id="CAJNOE010005352">
    <property type="protein sequence ID" value="CAF1518554.1"/>
    <property type="molecule type" value="Genomic_DNA"/>
</dbReference>
<sequence>MLRGPGVADSNINNSADRGSVIASSQINEDDGT</sequence>
<gene>
    <name evidence="2" type="ORF">IZO911_LOCUS45777</name>
</gene>
<evidence type="ECO:0000313" key="2">
    <source>
        <dbReference type="EMBL" id="CAF1518554.1"/>
    </source>
</evidence>
<accession>A0A815UJQ3</accession>
<feature type="region of interest" description="Disordered" evidence="1">
    <location>
        <begin position="1"/>
        <end position="33"/>
    </location>
</feature>
<evidence type="ECO:0000313" key="3">
    <source>
        <dbReference type="Proteomes" id="UP000663860"/>
    </source>
</evidence>
<feature type="non-terminal residue" evidence="2">
    <location>
        <position position="1"/>
    </location>
</feature>
<feature type="compositionally biased region" description="Polar residues" evidence="1">
    <location>
        <begin position="10"/>
        <end position="27"/>
    </location>
</feature>
<evidence type="ECO:0000256" key="1">
    <source>
        <dbReference type="SAM" id="MobiDB-lite"/>
    </source>
</evidence>
<protein>
    <submittedName>
        <fullName evidence="2">Uncharacterized protein</fullName>
    </submittedName>
</protein>